<name>A0ABS4RWA8_PAEXY</name>
<accession>A0ABS4RWA8</accession>
<reference evidence="1 2" key="1">
    <citation type="submission" date="2021-03" db="EMBL/GenBank/DDBJ databases">
        <title>Genomic Encyclopedia of Type Strains, Phase IV (KMG-IV): sequencing the most valuable type-strain genomes for metagenomic binning, comparative biology and taxonomic classification.</title>
        <authorList>
            <person name="Goeker M."/>
        </authorList>
    </citation>
    <scope>NUCLEOTIDE SEQUENCE [LARGE SCALE GENOMIC DNA]</scope>
    <source>
        <strain evidence="1 2">DSM 21292</strain>
    </source>
</reference>
<keyword evidence="1" id="KW-0238">DNA-binding</keyword>
<dbReference type="EMBL" id="JAGIKV010000014">
    <property type="protein sequence ID" value="MBP2247182.1"/>
    <property type="molecule type" value="Genomic_DNA"/>
</dbReference>
<protein>
    <submittedName>
        <fullName evidence="1">DNA-binding LytR/AlgR family response regulator</fullName>
    </submittedName>
</protein>
<evidence type="ECO:0000313" key="2">
    <source>
        <dbReference type="Proteomes" id="UP000810207"/>
    </source>
</evidence>
<proteinExistence type="predicted"/>
<dbReference type="RefSeq" id="WP_211083603.1">
    <property type="nucleotide sequence ID" value="NZ_CBCSLC010000024.1"/>
</dbReference>
<dbReference type="Gene3D" id="2.40.50.1020">
    <property type="entry name" value="LytTr DNA-binding domain"/>
    <property type="match status" value="1"/>
</dbReference>
<gene>
    <name evidence="1" type="ORF">J2Z28_003833</name>
</gene>
<dbReference type="GO" id="GO:0003677">
    <property type="term" value="F:DNA binding"/>
    <property type="evidence" value="ECO:0007669"/>
    <property type="project" value="UniProtKB-KW"/>
</dbReference>
<organism evidence="1 2">
    <name type="scientific">Paenibacillus xylanexedens</name>
    <dbReference type="NCBI Taxonomy" id="528191"/>
    <lineage>
        <taxon>Bacteria</taxon>
        <taxon>Bacillati</taxon>
        <taxon>Bacillota</taxon>
        <taxon>Bacilli</taxon>
        <taxon>Bacillales</taxon>
        <taxon>Paenibacillaceae</taxon>
        <taxon>Paenibacillus</taxon>
    </lineage>
</organism>
<keyword evidence="2" id="KW-1185">Reference proteome</keyword>
<comment type="caution">
    <text evidence="1">The sequence shown here is derived from an EMBL/GenBank/DDBJ whole genome shotgun (WGS) entry which is preliminary data.</text>
</comment>
<dbReference type="Proteomes" id="UP000810207">
    <property type="component" value="Unassembled WGS sequence"/>
</dbReference>
<sequence>MDELKYRIAGSRTLNDKEIGEYDFYSLTDLCYIDMFSPVKNYLVPHYHTSKTSFTDARKYEAAKQLFPNLVQLDSGLLVNMDQVESIEKTRFGLMAHFRGGLQREIAKNKIHMEIVRDKMR</sequence>
<evidence type="ECO:0000313" key="1">
    <source>
        <dbReference type="EMBL" id="MBP2247182.1"/>
    </source>
</evidence>